<evidence type="ECO:0000256" key="3">
    <source>
        <dbReference type="ARBA" id="ARBA00022679"/>
    </source>
</evidence>
<dbReference type="InterPro" id="IPR029063">
    <property type="entry name" value="SAM-dependent_MTases_sf"/>
</dbReference>
<dbReference type="AlphaFoldDB" id="S5MER4"/>
<evidence type="ECO:0000259" key="5">
    <source>
        <dbReference type="Pfam" id="PF01555"/>
    </source>
</evidence>
<dbReference type="eggNOG" id="COG1092">
    <property type="taxonomic scope" value="Bacteria"/>
</dbReference>
<keyword evidence="7" id="KW-1185">Reference proteome</keyword>
<dbReference type="SUPFAM" id="SSF53335">
    <property type="entry name" value="S-adenosyl-L-methionine-dependent methyltransferases"/>
    <property type="match status" value="1"/>
</dbReference>
<dbReference type="PATRIC" id="fig|1276221.3.peg.542"/>
<dbReference type="RefSeq" id="WP_020836480.1">
    <property type="nucleotide sequence ID" value="NC_021833.1"/>
</dbReference>
<reference evidence="6 7" key="1">
    <citation type="journal article" date="2013" name="Genome Biol. Evol.">
        <title>Comparison of metabolic capacities and inference of gene content evolution in mosquito-associated Spiroplasma diminutum and S. taiwanense.</title>
        <authorList>
            <person name="Lo W.S."/>
            <person name="Ku C."/>
            <person name="Chen L.L."/>
            <person name="Chang T.H."/>
            <person name="Kuo C.H."/>
        </authorList>
    </citation>
    <scope>NUCLEOTIDE SEQUENCE [LARGE SCALE GENOMIC DNA]</scope>
    <source>
        <strain evidence="6">CUAS-1</strain>
    </source>
</reference>
<dbReference type="KEGG" id="sdi:SDIMI_v3c05440"/>
<keyword evidence="2 6" id="KW-0489">Methyltransferase</keyword>
<organism evidence="6 7">
    <name type="scientific">Spiroplasma diminutum CUAS-1</name>
    <dbReference type="NCBI Taxonomy" id="1276221"/>
    <lineage>
        <taxon>Bacteria</taxon>
        <taxon>Bacillati</taxon>
        <taxon>Mycoplasmatota</taxon>
        <taxon>Mollicutes</taxon>
        <taxon>Entomoplasmatales</taxon>
        <taxon>Spiroplasmataceae</taxon>
        <taxon>Spiroplasma</taxon>
    </lineage>
</organism>
<dbReference type="EMBL" id="CP005076">
    <property type="protein sequence ID" value="AGR42248.1"/>
    <property type="molecule type" value="Genomic_DNA"/>
</dbReference>
<evidence type="ECO:0000256" key="1">
    <source>
        <dbReference type="ARBA" id="ARBA00006594"/>
    </source>
</evidence>
<dbReference type="Gene3D" id="3.40.50.150">
    <property type="entry name" value="Vaccinia Virus protein VP39"/>
    <property type="match status" value="1"/>
</dbReference>
<dbReference type="Pfam" id="PF01555">
    <property type="entry name" value="N6_N4_Mtase"/>
    <property type="match status" value="1"/>
</dbReference>
<dbReference type="STRING" id="1276221.SDIMI_v3c05440"/>
<dbReference type="PANTHER" id="PTHR13370:SF3">
    <property type="entry name" value="TRNA (GUANINE(10)-N2)-METHYLTRANSFERASE HOMOLOG"/>
    <property type="match status" value="1"/>
</dbReference>
<evidence type="ECO:0000256" key="2">
    <source>
        <dbReference type="ARBA" id="ARBA00022603"/>
    </source>
</evidence>
<dbReference type="PROSITE" id="PS00092">
    <property type="entry name" value="N6_MTASE"/>
    <property type="match status" value="1"/>
</dbReference>
<gene>
    <name evidence="6" type="ORF">SDIMI_v3c05440</name>
</gene>
<dbReference type="HOGENOM" id="CLU_024927_5_1_14"/>
<keyword evidence="3" id="KW-0808">Transferase</keyword>
<dbReference type="GO" id="GO:0032259">
    <property type="term" value="P:methylation"/>
    <property type="evidence" value="ECO:0007669"/>
    <property type="project" value="UniProtKB-KW"/>
</dbReference>
<evidence type="ECO:0000256" key="4">
    <source>
        <dbReference type="RuleBase" id="RU362026"/>
    </source>
</evidence>
<evidence type="ECO:0000313" key="6">
    <source>
        <dbReference type="EMBL" id="AGR42248.1"/>
    </source>
</evidence>
<dbReference type="PANTHER" id="PTHR13370">
    <property type="entry name" value="RNA METHYLASE-RELATED"/>
    <property type="match status" value="1"/>
</dbReference>
<dbReference type="Proteomes" id="UP000014983">
    <property type="component" value="Chromosome"/>
</dbReference>
<evidence type="ECO:0000313" key="7">
    <source>
        <dbReference type="Proteomes" id="UP000014983"/>
    </source>
</evidence>
<dbReference type="REBASE" id="68091">
    <property type="entry name" value="M2.Sdi1ORF5430P"/>
</dbReference>
<feature type="domain" description="DNA methylase N-4/N-6" evidence="5">
    <location>
        <begin position="24"/>
        <end position="222"/>
    </location>
</feature>
<accession>S5MER4</accession>
<dbReference type="InParanoid" id="S5MER4"/>
<name>S5MER4_9MOLU</name>
<dbReference type="GO" id="GO:0008170">
    <property type="term" value="F:N-methyltransferase activity"/>
    <property type="evidence" value="ECO:0007669"/>
    <property type="project" value="InterPro"/>
</dbReference>
<protein>
    <recommendedName>
        <fullName evidence="4">Methyltransferase</fullName>
        <ecNumber evidence="4">2.1.1.-</ecNumber>
    </recommendedName>
</protein>
<dbReference type="GO" id="GO:0003677">
    <property type="term" value="F:DNA binding"/>
    <property type="evidence" value="ECO:0007669"/>
    <property type="project" value="InterPro"/>
</dbReference>
<proteinExistence type="inferred from homology"/>
<dbReference type="eggNOG" id="COG0863">
    <property type="taxonomic scope" value="Bacteria"/>
</dbReference>
<sequence>MKNTIKNISCHKLFEEMKSLKVTVDLVITDPPYNISKDNNFNTIGRTGIDFGMWDYGFDQVTWIREVTPLIKKNGSIIIFNDWKNMGLISQALEECGFEVKDLVRWIKNNPMPRNTERRYVTDFEWAIWAVKKGAKWTFNIDKSIDKYLRPEFRLPIPSGGSRRIHPTQKNLQLIEELIKIHSNAGDLILDPFSGSGTTAVACKRNDRYFICSEIDKEYYKKSLQRLENEK</sequence>
<dbReference type="InterPro" id="IPR002052">
    <property type="entry name" value="DNA_methylase_N6_adenine_CS"/>
</dbReference>
<dbReference type="InterPro" id="IPR002941">
    <property type="entry name" value="DNA_methylase_N4/N6"/>
</dbReference>
<dbReference type="InterPro" id="IPR001091">
    <property type="entry name" value="RM_Methyltransferase"/>
</dbReference>
<comment type="similarity">
    <text evidence="1 4">Belongs to the N(4)/N(6)-methyltransferase family.</text>
</comment>
<dbReference type="GO" id="GO:0005737">
    <property type="term" value="C:cytoplasm"/>
    <property type="evidence" value="ECO:0007669"/>
    <property type="project" value="TreeGrafter"/>
</dbReference>
<dbReference type="EC" id="2.1.1.-" evidence="4"/>
<dbReference type="PRINTS" id="PR00508">
    <property type="entry name" value="S21N4MTFRASE"/>
</dbReference>